<feature type="repeat" description="WD" evidence="3">
    <location>
        <begin position="233"/>
        <end position="274"/>
    </location>
</feature>
<dbReference type="PANTHER" id="PTHR44090">
    <property type="entry name" value="WD REPEAT-CONTAINING PROTEIN 61"/>
    <property type="match status" value="1"/>
</dbReference>
<feature type="repeat" description="WD" evidence="3">
    <location>
        <begin position="101"/>
        <end position="142"/>
    </location>
</feature>
<comment type="caution">
    <text evidence="4">The sequence shown here is derived from an EMBL/GenBank/DDBJ whole genome shotgun (WGS) entry which is preliminary data.</text>
</comment>
<dbReference type="CDD" id="cd00200">
    <property type="entry name" value="WD40"/>
    <property type="match status" value="1"/>
</dbReference>
<dbReference type="Pfam" id="PF00400">
    <property type="entry name" value="WD40"/>
    <property type="match status" value="4"/>
</dbReference>
<dbReference type="InterPro" id="IPR051510">
    <property type="entry name" value="SKI8"/>
</dbReference>
<evidence type="ECO:0000256" key="3">
    <source>
        <dbReference type="PROSITE-ProRule" id="PRU00221"/>
    </source>
</evidence>
<name>A0AAD5RJQ9_9PEZI</name>
<evidence type="ECO:0000256" key="2">
    <source>
        <dbReference type="ARBA" id="ARBA00022737"/>
    </source>
</evidence>
<dbReference type="InterPro" id="IPR015943">
    <property type="entry name" value="WD40/YVTN_repeat-like_dom_sf"/>
</dbReference>
<accession>A0AAD5RJQ9</accession>
<dbReference type="InterPro" id="IPR036322">
    <property type="entry name" value="WD40_repeat_dom_sf"/>
</dbReference>
<keyword evidence="2" id="KW-0677">Repeat</keyword>
<evidence type="ECO:0000256" key="1">
    <source>
        <dbReference type="ARBA" id="ARBA00022574"/>
    </source>
</evidence>
<dbReference type="AlphaFoldDB" id="A0AAD5RJQ9"/>
<dbReference type="PANTHER" id="PTHR44090:SF1">
    <property type="entry name" value="SUPERKILLER COMPLEX PROTEIN 8"/>
    <property type="match status" value="1"/>
</dbReference>
<dbReference type="SMART" id="SM00320">
    <property type="entry name" value="WD40"/>
    <property type="match status" value="6"/>
</dbReference>
<dbReference type="Gene3D" id="2.130.10.10">
    <property type="entry name" value="YVTN repeat-like/Quinoprotein amine dehydrogenase"/>
    <property type="match status" value="1"/>
</dbReference>
<keyword evidence="1 3" id="KW-0853">WD repeat</keyword>
<keyword evidence="5" id="KW-1185">Reference proteome</keyword>
<sequence>MSKQYLTAHTVDNAHITDIYGIAATQRAVLSVSGSSDIHIHETASTDFALAQSIPKAHKVGAHHISASGDGKIVASAGFGGELKIWALAEETEEWKLSKEMKPGAGEVWAIALSENGKFLAATTSDGRINVWDISGDAPIKIKEYETAGAGAGVFGTSVDLSSNGKFTASGHQNGTVYLFDNELGRLKFCLSGLAKPIRAVAFSPGCTRLAAAGDSGIIAVYDMKHGEQTDNLIGHSAWIMSLSWNSTGEYLLSGSFDGKVKVWSIERGACVATHSETDKALWAVRWLPRTSLSKAEMFVTGGANRSLIFYREASGG</sequence>
<dbReference type="EMBL" id="JAKWBI020000849">
    <property type="protein sequence ID" value="KAJ2892268.1"/>
    <property type="molecule type" value="Genomic_DNA"/>
</dbReference>
<gene>
    <name evidence="4" type="ORF">MKZ38_010059</name>
</gene>
<evidence type="ECO:0000313" key="4">
    <source>
        <dbReference type="EMBL" id="KAJ2892268.1"/>
    </source>
</evidence>
<dbReference type="PROSITE" id="PS50294">
    <property type="entry name" value="WD_REPEATS_REGION"/>
    <property type="match status" value="2"/>
</dbReference>
<evidence type="ECO:0000313" key="5">
    <source>
        <dbReference type="Proteomes" id="UP001201980"/>
    </source>
</evidence>
<dbReference type="InterPro" id="IPR001680">
    <property type="entry name" value="WD40_rpt"/>
</dbReference>
<dbReference type="SUPFAM" id="SSF50978">
    <property type="entry name" value="WD40 repeat-like"/>
    <property type="match status" value="1"/>
</dbReference>
<organism evidence="4 5">
    <name type="scientific">Zalerion maritima</name>
    <dbReference type="NCBI Taxonomy" id="339359"/>
    <lineage>
        <taxon>Eukaryota</taxon>
        <taxon>Fungi</taxon>
        <taxon>Dikarya</taxon>
        <taxon>Ascomycota</taxon>
        <taxon>Pezizomycotina</taxon>
        <taxon>Sordariomycetes</taxon>
        <taxon>Lulworthiomycetidae</taxon>
        <taxon>Lulworthiales</taxon>
        <taxon>Lulworthiaceae</taxon>
        <taxon>Zalerion</taxon>
    </lineage>
</organism>
<protein>
    <submittedName>
        <fullName evidence="4">Meiotic recombination protein rec14</fullName>
    </submittedName>
</protein>
<reference evidence="4" key="1">
    <citation type="submission" date="2022-07" db="EMBL/GenBank/DDBJ databases">
        <title>Draft genome sequence of Zalerion maritima ATCC 34329, a (micro)plastics degrading marine fungus.</title>
        <authorList>
            <person name="Paco A."/>
            <person name="Goncalves M.F.M."/>
            <person name="Rocha-Santos T.A.P."/>
            <person name="Alves A."/>
        </authorList>
    </citation>
    <scope>NUCLEOTIDE SEQUENCE</scope>
    <source>
        <strain evidence="4">ATCC 34329</strain>
    </source>
</reference>
<dbReference type="PROSITE" id="PS50082">
    <property type="entry name" value="WD_REPEATS_2"/>
    <property type="match status" value="2"/>
</dbReference>
<dbReference type="GO" id="GO:0032991">
    <property type="term" value="C:protein-containing complex"/>
    <property type="evidence" value="ECO:0007669"/>
    <property type="project" value="UniProtKB-ARBA"/>
</dbReference>
<dbReference type="GO" id="GO:0005634">
    <property type="term" value="C:nucleus"/>
    <property type="evidence" value="ECO:0007669"/>
    <property type="project" value="TreeGrafter"/>
</dbReference>
<dbReference type="InterPro" id="IPR019775">
    <property type="entry name" value="WD40_repeat_CS"/>
</dbReference>
<dbReference type="Proteomes" id="UP001201980">
    <property type="component" value="Unassembled WGS sequence"/>
</dbReference>
<dbReference type="PROSITE" id="PS00678">
    <property type="entry name" value="WD_REPEATS_1"/>
    <property type="match status" value="1"/>
</dbReference>
<proteinExistence type="predicted"/>